<organism evidence="1 2">
    <name type="scientific">Rickettsia felis str. Pedreira</name>
    <dbReference type="NCBI Taxonomy" id="1359196"/>
    <lineage>
        <taxon>Bacteria</taxon>
        <taxon>Pseudomonadati</taxon>
        <taxon>Pseudomonadota</taxon>
        <taxon>Alphaproteobacteria</taxon>
        <taxon>Rickettsiales</taxon>
        <taxon>Rickettsiaceae</taxon>
        <taxon>Rickettsieae</taxon>
        <taxon>Rickettsia</taxon>
        <taxon>spotted fever group</taxon>
    </lineage>
</organism>
<dbReference type="Proteomes" id="UP000033475">
    <property type="component" value="Unassembled WGS sequence"/>
</dbReference>
<sequence length="38" mass="4715">MPRRFAPRNDERRRQYSLAMTATITIIYNKIKIYNRKK</sequence>
<reference evidence="1 2" key="1">
    <citation type="submission" date="2015-01" db="EMBL/GenBank/DDBJ databases">
        <title>Genome Sequencing of Rickettsiales.</title>
        <authorList>
            <person name="Daugherty S.C."/>
            <person name="Su Q."/>
            <person name="Abolude K."/>
            <person name="Beier-Sexton M."/>
            <person name="Carlyon J.A."/>
            <person name="Carter R."/>
            <person name="Day N.P."/>
            <person name="Dumler S.J."/>
            <person name="Dyachenko V."/>
            <person name="Godinez A."/>
            <person name="Kurtti T.J."/>
            <person name="Lichay M."/>
            <person name="Mullins K.E."/>
            <person name="Ott S."/>
            <person name="Pappas-Brown V."/>
            <person name="Paris D.H."/>
            <person name="Patel P."/>
            <person name="Richards A.L."/>
            <person name="Sadzewicz L."/>
            <person name="Sears K."/>
            <person name="Seidman D."/>
            <person name="Sengamalay N."/>
            <person name="Stenos J."/>
            <person name="Tallon L.J."/>
            <person name="Vincent G."/>
            <person name="Fraser C.M."/>
            <person name="Munderloh U."/>
            <person name="Dunning-Hotopp J.C."/>
        </authorList>
    </citation>
    <scope>NUCLEOTIDE SEQUENCE [LARGE SCALE GENOMIC DNA]</scope>
    <source>
        <strain evidence="1 2">Pedreira</strain>
    </source>
</reference>
<accession>A0A0F3MTM2</accession>
<name>A0A0F3MTM2_RICFI</name>
<evidence type="ECO:0000313" key="2">
    <source>
        <dbReference type="Proteomes" id="UP000033475"/>
    </source>
</evidence>
<gene>
    <name evidence="1" type="ORF">RFEPED_1431</name>
</gene>
<comment type="caution">
    <text evidence="1">The sequence shown here is derived from an EMBL/GenBank/DDBJ whole genome shotgun (WGS) entry which is preliminary data.</text>
</comment>
<protein>
    <submittedName>
        <fullName evidence="1">Uncharacterized protein</fullName>
    </submittedName>
</protein>
<dbReference type="EMBL" id="LANQ01000001">
    <property type="protein sequence ID" value="KJV59036.1"/>
    <property type="molecule type" value="Genomic_DNA"/>
</dbReference>
<proteinExistence type="predicted"/>
<dbReference type="AlphaFoldDB" id="A0A0F3MTM2"/>
<evidence type="ECO:0000313" key="1">
    <source>
        <dbReference type="EMBL" id="KJV59036.1"/>
    </source>
</evidence>
<dbReference type="PATRIC" id="fig|1359196.3.peg.1385"/>